<accession>A0AAD7WVE7</accession>
<reference evidence="2" key="1">
    <citation type="journal article" date="2023" name="Science">
        <title>Genome structures resolve the early diversification of teleost fishes.</title>
        <authorList>
            <person name="Parey E."/>
            <person name="Louis A."/>
            <person name="Montfort J."/>
            <person name="Bouchez O."/>
            <person name="Roques C."/>
            <person name="Iampietro C."/>
            <person name="Lluch J."/>
            <person name="Castinel A."/>
            <person name="Donnadieu C."/>
            <person name="Desvignes T."/>
            <person name="Floi Bucao C."/>
            <person name="Jouanno E."/>
            <person name="Wen M."/>
            <person name="Mejri S."/>
            <person name="Dirks R."/>
            <person name="Jansen H."/>
            <person name="Henkel C."/>
            <person name="Chen W.J."/>
            <person name="Zahm M."/>
            <person name="Cabau C."/>
            <person name="Klopp C."/>
            <person name="Thompson A.W."/>
            <person name="Robinson-Rechavi M."/>
            <person name="Braasch I."/>
            <person name="Lecointre G."/>
            <person name="Bobe J."/>
            <person name="Postlethwait J.H."/>
            <person name="Berthelot C."/>
            <person name="Roest Crollius H."/>
            <person name="Guiguen Y."/>
        </authorList>
    </citation>
    <scope>NUCLEOTIDE SEQUENCE</scope>
    <source>
        <strain evidence="2">NC1722</strain>
    </source>
</reference>
<organism evidence="2 3">
    <name type="scientific">Aldrovandia affinis</name>
    <dbReference type="NCBI Taxonomy" id="143900"/>
    <lineage>
        <taxon>Eukaryota</taxon>
        <taxon>Metazoa</taxon>
        <taxon>Chordata</taxon>
        <taxon>Craniata</taxon>
        <taxon>Vertebrata</taxon>
        <taxon>Euteleostomi</taxon>
        <taxon>Actinopterygii</taxon>
        <taxon>Neopterygii</taxon>
        <taxon>Teleostei</taxon>
        <taxon>Notacanthiformes</taxon>
        <taxon>Halosauridae</taxon>
        <taxon>Aldrovandia</taxon>
    </lineage>
</organism>
<feature type="signal peptide" evidence="1">
    <location>
        <begin position="1"/>
        <end position="20"/>
    </location>
</feature>
<name>A0AAD7WVE7_9TELE</name>
<keyword evidence="1" id="KW-0732">Signal</keyword>
<proteinExistence type="predicted"/>
<gene>
    <name evidence="2" type="ORF">AAFF_G00180160</name>
</gene>
<protein>
    <submittedName>
        <fullName evidence="2">Uncharacterized protein</fullName>
    </submittedName>
</protein>
<dbReference type="EMBL" id="JAINUG010000024">
    <property type="protein sequence ID" value="KAJ8410981.1"/>
    <property type="molecule type" value="Genomic_DNA"/>
</dbReference>
<evidence type="ECO:0000256" key="1">
    <source>
        <dbReference type="SAM" id="SignalP"/>
    </source>
</evidence>
<evidence type="ECO:0000313" key="3">
    <source>
        <dbReference type="Proteomes" id="UP001221898"/>
    </source>
</evidence>
<sequence length="163" mass="18248">MTCAAFTKLLVLVLVAFIMCLPEFFTSHRERTIDFSCFLLRPCLENMSQWDNISQTQQVRDRGGGPYGGCANISTHGSACVVTANRTHSSIDWFLCETEADLRSLRRSTSWSAEDTQRVFCCCVDCAVQNNTAGITDTFSIRSYCILSTQGTNSTQLNTSWQR</sequence>
<evidence type="ECO:0000313" key="2">
    <source>
        <dbReference type="EMBL" id="KAJ8410981.1"/>
    </source>
</evidence>
<dbReference type="Proteomes" id="UP001221898">
    <property type="component" value="Unassembled WGS sequence"/>
</dbReference>
<feature type="chain" id="PRO_5042000996" evidence="1">
    <location>
        <begin position="21"/>
        <end position="163"/>
    </location>
</feature>
<dbReference type="AlphaFoldDB" id="A0AAD7WVE7"/>
<comment type="caution">
    <text evidence="2">The sequence shown here is derived from an EMBL/GenBank/DDBJ whole genome shotgun (WGS) entry which is preliminary data.</text>
</comment>
<keyword evidence="3" id="KW-1185">Reference proteome</keyword>